<dbReference type="GeneID" id="36587264"/>
<dbReference type="Proteomes" id="UP000235371">
    <property type="component" value="Unassembled WGS sequence"/>
</dbReference>
<evidence type="ECO:0000313" key="1">
    <source>
        <dbReference type="EMBL" id="PMD66072.1"/>
    </source>
</evidence>
<organism evidence="1 2">
    <name type="scientific">Hyaloscypha bicolor E</name>
    <dbReference type="NCBI Taxonomy" id="1095630"/>
    <lineage>
        <taxon>Eukaryota</taxon>
        <taxon>Fungi</taxon>
        <taxon>Dikarya</taxon>
        <taxon>Ascomycota</taxon>
        <taxon>Pezizomycotina</taxon>
        <taxon>Leotiomycetes</taxon>
        <taxon>Helotiales</taxon>
        <taxon>Hyaloscyphaceae</taxon>
        <taxon>Hyaloscypha</taxon>
        <taxon>Hyaloscypha bicolor</taxon>
    </lineage>
</organism>
<keyword evidence="2" id="KW-1185">Reference proteome</keyword>
<reference evidence="1 2" key="1">
    <citation type="submission" date="2016-04" db="EMBL/GenBank/DDBJ databases">
        <title>A degradative enzymes factory behind the ericoid mycorrhizal symbiosis.</title>
        <authorList>
            <consortium name="DOE Joint Genome Institute"/>
            <person name="Martino E."/>
            <person name="Morin E."/>
            <person name="Grelet G."/>
            <person name="Kuo A."/>
            <person name="Kohler A."/>
            <person name="Daghino S."/>
            <person name="Barry K."/>
            <person name="Choi C."/>
            <person name="Cichocki N."/>
            <person name="Clum A."/>
            <person name="Copeland A."/>
            <person name="Hainaut M."/>
            <person name="Haridas S."/>
            <person name="Labutti K."/>
            <person name="Lindquist E."/>
            <person name="Lipzen A."/>
            <person name="Khouja H.-R."/>
            <person name="Murat C."/>
            <person name="Ohm R."/>
            <person name="Olson A."/>
            <person name="Spatafora J."/>
            <person name="Veneault-Fourrey C."/>
            <person name="Henrissat B."/>
            <person name="Grigoriev I."/>
            <person name="Martin F."/>
            <person name="Perotto S."/>
        </authorList>
    </citation>
    <scope>NUCLEOTIDE SEQUENCE [LARGE SCALE GENOMIC DNA]</scope>
    <source>
        <strain evidence="1 2">E</strain>
    </source>
</reference>
<protein>
    <submittedName>
        <fullName evidence="1">Uncharacterized protein</fullName>
    </submittedName>
</protein>
<proteinExistence type="predicted"/>
<dbReference type="AlphaFoldDB" id="A0A2J6TST4"/>
<dbReference type="EMBL" id="KZ613745">
    <property type="protein sequence ID" value="PMD66072.1"/>
    <property type="molecule type" value="Genomic_DNA"/>
</dbReference>
<gene>
    <name evidence="1" type="ORF">K444DRAFT_607487</name>
</gene>
<sequence>MAPYLSPREIAAIDAIVAQPNHPDLHEIATRFNTTYETIRYRRYQIQVRRALGWDPRKKPGRPLVITPEMEEAVMEHVLRYVDIYQEEIIDFLYNEFGIQPY</sequence>
<accession>A0A2J6TST4</accession>
<dbReference type="SUPFAM" id="SSF46689">
    <property type="entry name" value="Homeodomain-like"/>
    <property type="match status" value="1"/>
</dbReference>
<dbReference type="InParanoid" id="A0A2J6TST4"/>
<name>A0A2J6TST4_9HELO</name>
<dbReference type="InterPro" id="IPR009057">
    <property type="entry name" value="Homeodomain-like_sf"/>
</dbReference>
<evidence type="ECO:0000313" key="2">
    <source>
        <dbReference type="Proteomes" id="UP000235371"/>
    </source>
</evidence>
<dbReference type="RefSeq" id="XP_024742976.1">
    <property type="nucleotide sequence ID" value="XM_024879187.1"/>
</dbReference>